<dbReference type="InterPro" id="IPR050312">
    <property type="entry name" value="IolE/XylAMocC-like"/>
</dbReference>
<evidence type="ECO:0000259" key="1">
    <source>
        <dbReference type="Pfam" id="PF01261"/>
    </source>
</evidence>
<dbReference type="AlphaFoldDB" id="A0A385TMK5"/>
<accession>A0A385TMK5</accession>
<proteinExistence type="predicted"/>
<dbReference type="InterPro" id="IPR013022">
    <property type="entry name" value="Xyl_isomerase-like_TIM-brl"/>
</dbReference>
<reference evidence="2 3" key="1">
    <citation type="submission" date="2018-09" db="EMBL/GenBank/DDBJ databases">
        <title>Genome Sequence of Paenibacillus lautus Strain E7593-69, Azo Dye-Degrading Bacteria, Isolated from Commercial Tattoo Inks.</title>
        <authorList>
            <person name="Nho S.W."/>
            <person name="Kim S.-J."/>
            <person name="Kweon O."/>
            <person name="Cerniglia C.E."/>
        </authorList>
    </citation>
    <scope>NUCLEOTIDE SEQUENCE [LARGE SCALE GENOMIC DNA]</scope>
    <source>
        <strain evidence="2 3">E7593-69</strain>
    </source>
</reference>
<sequence length="270" mass="30784">MNISIGGYSFYNTFLDGKMDVFGYLETVKYRYRMDAVDLWNGFFIDRSGPIYKLADESYIRKIREALDEKEMSVVNFAVDGAHLWDPDPDMREKLYGNALAHLDAAEILGAETVRIDTGGSYKEAEPMPDEQFEYLVKRYRELAERAGDNGYTVGPENHMGASLLPREMKRIAEEVRHPAFGFLLHLGRWRADEAEGDEMVAPWTIHTHFDAKTAVHPDAEKKVRSLLAGGYRGYWGVEYNAPGNQYVEMEWIIGAVKRIVSNAARVVQE</sequence>
<keyword evidence="2" id="KW-0413">Isomerase</keyword>
<dbReference type="Gene3D" id="3.20.20.150">
    <property type="entry name" value="Divalent-metal-dependent TIM barrel enzymes"/>
    <property type="match status" value="1"/>
</dbReference>
<dbReference type="InterPro" id="IPR036237">
    <property type="entry name" value="Xyl_isomerase-like_sf"/>
</dbReference>
<evidence type="ECO:0000313" key="2">
    <source>
        <dbReference type="EMBL" id="AYB44893.1"/>
    </source>
</evidence>
<gene>
    <name evidence="2" type="ORF">D5F53_17130</name>
</gene>
<organism evidence="2 3">
    <name type="scientific">Paenibacillus lautus</name>
    <name type="common">Bacillus lautus</name>
    <dbReference type="NCBI Taxonomy" id="1401"/>
    <lineage>
        <taxon>Bacteria</taxon>
        <taxon>Bacillati</taxon>
        <taxon>Bacillota</taxon>
        <taxon>Bacilli</taxon>
        <taxon>Bacillales</taxon>
        <taxon>Paenibacillaceae</taxon>
        <taxon>Paenibacillus</taxon>
    </lineage>
</organism>
<evidence type="ECO:0000313" key="3">
    <source>
        <dbReference type="Proteomes" id="UP000266552"/>
    </source>
</evidence>
<dbReference type="GO" id="GO:0016853">
    <property type="term" value="F:isomerase activity"/>
    <property type="evidence" value="ECO:0007669"/>
    <property type="project" value="UniProtKB-KW"/>
</dbReference>
<protein>
    <submittedName>
        <fullName evidence="2">Sugar phosphate isomerase/epimerase</fullName>
    </submittedName>
</protein>
<dbReference type="SUPFAM" id="SSF51658">
    <property type="entry name" value="Xylose isomerase-like"/>
    <property type="match status" value="1"/>
</dbReference>
<dbReference type="Pfam" id="PF01261">
    <property type="entry name" value="AP_endonuc_2"/>
    <property type="match status" value="1"/>
</dbReference>
<dbReference type="Proteomes" id="UP000266552">
    <property type="component" value="Chromosome"/>
</dbReference>
<keyword evidence="3" id="KW-1185">Reference proteome</keyword>
<dbReference type="PANTHER" id="PTHR12110:SF53">
    <property type="entry name" value="BLR5974 PROTEIN"/>
    <property type="match status" value="1"/>
</dbReference>
<dbReference type="PANTHER" id="PTHR12110">
    <property type="entry name" value="HYDROXYPYRUVATE ISOMERASE"/>
    <property type="match status" value="1"/>
</dbReference>
<dbReference type="RefSeq" id="WP_119848769.1">
    <property type="nucleotide sequence ID" value="NZ_CP032412.1"/>
</dbReference>
<dbReference type="KEGG" id="plw:D5F53_17130"/>
<dbReference type="EMBL" id="CP032412">
    <property type="protein sequence ID" value="AYB44893.1"/>
    <property type="molecule type" value="Genomic_DNA"/>
</dbReference>
<name>A0A385TMK5_PAELA</name>
<feature type="domain" description="Xylose isomerase-like TIM barrel" evidence="1">
    <location>
        <begin position="52"/>
        <end position="241"/>
    </location>
</feature>